<reference evidence="3" key="1">
    <citation type="submission" date="2022-11" db="UniProtKB">
        <authorList>
            <consortium name="WormBaseParasite"/>
        </authorList>
    </citation>
    <scope>IDENTIFICATION</scope>
</reference>
<sequence>MFGFVGDVGAEISTNDAMPTPKKANEFLKISNRKLKNSPQKAIYRREKCGYIAKIENSAKYTLGRQISRLLSEKTQKKLTKNENLNENSPKNPTDRRQNFRID</sequence>
<evidence type="ECO:0000313" key="2">
    <source>
        <dbReference type="Proteomes" id="UP000887565"/>
    </source>
</evidence>
<organism evidence="2 3">
    <name type="scientific">Romanomermis culicivorax</name>
    <name type="common">Nematode worm</name>
    <dbReference type="NCBI Taxonomy" id="13658"/>
    <lineage>
        <taxon>Eukaryota</taxon>
        <taxon>Metazoa</taxon>
        <taxon>Ecdysozoa</taxon>
        <taxon>Nematoda</taxon>
        <taxon>Enoplea</taxon>
        <taxon>Dorylaimia</taxon>
        <taxon>Mermithida</taxon>
        <taxon>Mermithoidea</taxon>
        <taxon>Mermithidae</taxon>
        <taxon>Romanomermis</taxon>
    </lineage>
</organism>
<feature type="compositionally biased region" description="Basic and acidic residues" evidence="1">
    <location>
        <begin position="93"/>
        <end position="103"/>
    </location>
</feature>
<proteinExistence type="predicted"/>
<dbReference type="AlphaFoldDB" id="A0A915HT59"/>
<accession>A0A915HT59</accession>
<dbReference type="Proteomes" id="UP000887565">
    <property type="component" value="Unplaced"/>
</dbReference>
<keyword evidence="2" id="KW-1185">Reference proteome</keyword>
<evidence type="ECO:0000256" key="1">
    <source>
        <dbReference type="SAM" id="MobiDB-lite"/>
    </source>
</evidence>
<feature type="region of interest" description="Disordered" evidence="1">
    <location>
        <begin position="73"/>
        <end position="103"/>
    </location>
</feature>
<dbReference type="WBParaSite" id="nRc.2.0.1.t04585-RA">
    <property type="protein sequence ID" value="nRc.2.0.1.t04585-RA"/>
    <property type="gene ID" value="nRc.2.0.1.g04585"/>
</dbReference>
<protein>
    <submittedName>
        <fullName evidence="3">Uncharacterized protein</fullName>
    </submittedName>
</protein>
<evidence type="ECO:0000313" key="3">
    <source>
        <dbReference type="WBParaSite" id="nRc.2.0.1.t04585-RA"/>
    </source>
</evidence>
<name>A0A915HT59_ROMCU</name>